<dbReference type="Pfam" id="PF12802">
    <property type="entry name" value="MarR_2"/>
    <property type="match status" value="1"/>
</dbReference>
<dbReference type="EMBL" id="WUBR01000001">
    <property type="protein sequence ID" value="MWV26837.1"/>
    <property type="molecule type" value="Genomic_DNA"/>
</dbReference>
<proteinExistence type="predicted"/>
<gene>
    <name evidence="2" type="ORF">GRF63_02860</name>
</gene>
<comment type="caution">
    <text evidence="2">The sequence shown here is derived from an EMBL/GenBank/DDBJ whole genome shotgun (WGS) entry which is preliminary data.</text>
</comment>
<dbReference type="InterPro" id="IPR000835">
    <property type="entry name" value="HTH_MarR-typ"/>
</dbReference>
<organism evidence="2 3">
    <name type="scientific">Aurantiacibacter rhizosphaerae</name>
    <dbReference type="NCBI Taxonomy" id="2691582"/>
    <lineage>
        <taxon>Bacteria</taxon>
        <taxon>Pseudomonadati</taxon>
        <taxon>Pseudomonadota</taxon>
        <taxon>Alphaproteobacteria</taxon>
        <taxon>Sphingomonadales</taxon>
        <taxon>Erythrobacteraceae</taxon>
        <taxon>Aurantiacibacter</taxon>
    </lineage>
</organism>
<dbReference type="GO" id="GO:0003700">
    <property type="term" value="F:DNA-binding transcription factor activity"/>
    <property type="evidence" value="ECO:0007669"/>
    <property type="project" value="InterPro"/>
</dbReference>
<dbReference type="PROSITE" id="PS50995">
    <property type="entry name" value="HTH_MARR_2"/>
    <property type="match status" value="1"/>
</dbReference>
<evidence type="ECO:0000259" key="1">
    <source>
        <dbReference type="PROSITE" id="PS50995"/>
    </source>
</evidence>
<dbReference type="PRINTS" id="PR00598">
    <property type="entry name" value="HTHMARR"/>
</dbReference>
<sequence length="165" mass="18283">MADDKTPQISAVELSGWHLEDLDFPTFRMALLAKVMDRLTIRQLSEKFGISYAHWRVIARLGSTADGATVGLIAEQARADRAEVSRAVSALETQGLLARKEDASDRRMQVLKLTAKGKALYRKVLATRAEFHRNLTSDLSADEIAQFDALIEKVRAALEAAVEED</sequence>
<dbReference type="InterPro" id="IPR036388">
    <property type="entry name" value="WH-like_DNA-bd_sf"/>
</dbReference>
<dbReference type="SUPFAM" id="SSF46785">
    <property type="entry name" value="Winged helix' DNA-binding domain"/>
    <property type="match status" value="1"/>
</dbReference>
<reference evidence="2 3" key="1">
    <citation type="submission" date="2019-12" db="EMBL/GenBank/DDBJ databases">
        <authorList>
            <person name="Lee S.D."/>
        </authorList>
    </citation>
    <scope>NUCLEOTIDE SEQUENCE [LARGE SCALE GENOMIC DNA]</scope>
    <source>
        <strain evidence="2 3">GH3-10</strain>
    </source>
</reference>
<keyword evidence="3" id="KW-1185">Reference proteome</keyword>
<dbReference type="Proteomes" id="UP000461409">
    <property type="component" value="Unassembled WGS sequence"/>
</dbReference>
<dbReference type="InterPro" id="IPR036390">
    <property type="entry name" value="WH_DNA-bd_sf"/>
</dbReference>
<dbReference type="SMART" id="SM00347">
    <property type="entry name" value="HTH_MARR"/>
    <property type="match status" value="1"/>
</dbReference>
<evidence type="ECO:0000313" key="3">
    <source>
        <dbReference type="Proteomes" id="UP000461409"/>
    </source>
</evidence>
<evidence type="ECO:0000313" key="2">
    <source>
        <dbReference type="EMBL" id="MWV26837.1"/>
    </source>
</evidence>
<dbReference type="InterPro" id="IPR039422">
    <property type="entry name" value="MarR/SlyA-like"/>
</dbReference>
<dbReference type="AlphaFoldDB" id="A0A844X931"/>
<dbReference type="RefSeq" id="WP_160484472.1">
    <property type="nucleotide sequence ID" value="NZ_WUBR01000001.1"/>
</dbReference>
<accession>A0A844X931</accession>
<protein>
    <submittedName>
        <fullName evidence="2">MarR family transcriptional regulator</fullName>
    </submittedName>
</protein>
<dbReference type="GO" id="GO:0006950">
    <property type="term" value="P:response to stress"/>
    <property type="evidence" value="ECO:0007669"/>
    <property type="project" value="TreeGrafter"/>
</dbReference>
<reference evidence="2 3" key="2">
    <citation type="submission" date="2020-02" db="EMBL/GenBank/DDBJ databases">
        <title>Erythrobacter dongmakensis sp. nov., isolated from a tidal mudflat.</title>
        <authorList>
            <person name="Kim I.S."/>
        </authorList>
    </citation>
    <scope>NUCLEOTIDE SEQUENCE [LARGE SCALE GENOMIC DNA]</scope>
    <source>
        <strain evidence="2 3">GH3-10</strain>
    </source>
</reference>
<dbReference type="Gene3D" id="1.10.10.10">
    <property type="entry name" value="Winged helix-like DNA-binding domain superfamily/Winged helix DNA-binding domain"/>
    <property type="match status" value="1"/>
</dbReference>
<dbReference type="PANTHER" id="PTHR33164:SF57">
    <property type="entry name" value="MARR-FAMILY TRANSCRIPTIONAL REGULATOR"/>
    <property type="match status" value="1"/>
</dbReference>
<dbReference type="PANTHER" id="PTHR33164">
    <property type="entry name" value="TRANSCRIPTIONAL REGULATOR, MARR FAMILY"/>
    <property type="match status" value="1"/>
</dbReference>
<feature type="domain" description="HTH marR-type" evidence="1">
    <location>
        <begin position="29"/>
        <end position="156"/>
    </location>
</feature>
<name>A0A844X931_9SPHN</name>